<comment type="subcellular location">
    <subcellularLocation>
        <location evidence="1">Nucleus</location>
    </subcellularLocation>
</comment>
<feature type="domain" description="DNA-directed DNA polymerase family B exonuclease" evidence="15">
    <location>
        <begin position="379"/>
        <end position="614"/>
    </location>
</feature>
<evidence type="ECO:0000259" key="15">
    <source>
        <dbReference type="Pfam" id="PF03104"/>
    </source>
</evidence>
<evidence type="ECO:0000259" key="17">
    <source>
        <dbReference type="Pfam" id="PF12254"/>
    </source>
</evidence>
<dbReference type="GO" id="GO:1902975">
    <property type="term" value="P:mitotic DNA replication initiation"/>
    <property type="evidence" value="ECO:0007669"/>
    <property type="project" value="InterPro"/>
</dbReference>
<evidence type="ECO:0000259" key="14">
    <source>
        <dbReference type="Pfam" id="PF00136"/>
    </source>
</evidence>
<evidence type="ECO:0000256" key="5">
    <source>
        <dbReference type="ARBA" id="ARBA00022705"/>
    </source>
</evidence>
<dbReference type="Gene3D" id="1.10.132.60">
    <property type="entry name" value="DNA polymerase family B, C-terminal domain"/>
    <property type="match status" value="1"/>
</dbReference>
<dbReference type="GO" id="GO:0000166">
    <property type="term" value="F:nucleotide binding"/>
    <property type="evidence" value="ECO:0007669"/>
    <property type="project" value="InterPro"/>
</dbReference>
<dbReference type="Gene3D" id="1.10.287.690">
    <property type="entry name" value="Helix hairpin bin"/>
    <property type="match status" value="1"/>
</dbReference>
<dbReference type="InterPro" id="IPR045846">
    <property type="entry name" value="POLBc_alpha"/>
</dbReference>
<name>A0A669DVK7_ORENI</name>
<dbReference type="FunFam" id="3.30.70.2820:FF:000001">
    <property type="entry name" value="DNA polymerase"/>
    <property type="match status" value="1"/>
</dbReference>
<dbReference type="Gene3D" id="1.10.3200.20">
    <property type="entry name" value="DNA Polymerase alpha, zinc finger"/>
    <property type="match status" value="1"/>
</dbReference>
<dbReference type="InterPro" id="IPR038256">
    <property type="entry name" value="Pol_alpha_znc_sf"/>
</dbReference>
<dbReference type="Ensembl" id="ENSONIT00000063014.1">
    <property type="protein sequence ID" value="ENSONIP00000062711.1"/>
    <property type="gene ID" value="ENSONIG00000014373.2"/>
</dbReference>
<feature type="region of interest" description="Disordered" evidence="13">
    <location>
        <begin position="1"/>
        <end position="34"/>
    </location>
</feature>
<dbReference type="SUPFAM" id="SSF90234">
    <property type="entry name" value="Zinc finger domain of DNA polymerase-alpha"/>
    <property type="match status" value="1"/>
</dbReference>
<dbReference type="InterPro" id="IPR006172">
    <property type="entry name" value="DNA-dir_DNA_pol_B"/>
</dbReference>
<evidence type="ECO:0000256" key="4">
    <source>
        <dbReference type="ARBA" id="ARBA00022695"/>
    </source>
</evidence>
<dbReference type="Gene3D" id="2.40.50.730">
    <property type="match status" value="1"/>
</dbReference>
<dbReference type="Gene3D" id="3.90.1600.10">
    <property type="entry name" value="Palm domain of DNA polymerase"/>
    <property type="match status" value="1"/>
</dbReference>
<dbReference type="InterPro" id="IPR024647">
    <property type="entry name" value="DNA_pol_a_cat_su_N"/>
</dbReference>
<dbReference type="GO" id="GO:0003887">
    <property type="term" value="F:DNA-directed DNA polymerase activity"/>
    <property type="evidence" value="ECO:0007669"/>
    <property type="project" value="UniProtKB-KW"/>
</dbReference>
<dbReference type="GeneTree" id="ENSGT00550000074891"/>
<feature type="domain" description="Zinc finger DNA-directed DNA polymerase family B alpha" evidence="16">
    <location>
        <begin position="1167"/>
        <end position="1322"/>
    </location>
</feature>
<dbReference type="InterPro" id="IPR006134">
    <property type="entry name" value="DNA-dir_DNA_pol_B_multi_dom"/>
</dbReference>
<dbReference type="CDD" id="cd05776">
    <property type="entry name" value="DNA_polB_alpha_exo"/>
    <property type="match status" value="1"/>
</dbReference>
<dbReference type="InterPro" id="IPR043502">
    <property type="entry name" value="DNA/RNA_pol_sf"/>
</dbReference>
<dbReference type="Gene3D" id="3.30.70.2820">
    <property type="match status" value="1"/>
</dbReference>
<evidence type="ECO:0000256" key="6">
    <source>
        <dbReference type="ARBA" id="ARBA00022723"/>
    </source>
</evidence>
<comment type="similarity">
    <text evidence="2 12">Belongs to the DNA polymerase type-B family.</text>
</comment>
<dbReference type="Gene3D" id="3.30.420.10">
    <property type="entry name" value="Ribonuclease H-like superfamily/Ribonuclease H"/>
    <property type="match status" value="1"/>
</dbReference>
<dbReference type="GO" id="GO:0003682">
    <property type="term" value="F:chromatin binding"/>
    <property type="evidence" value="ECO:0007669"/>
    <property type="project" value="TreeGrafter"/>
</dbReference>
<keyword evidence="19" id="KW-1185">Reference proteome</keyword>
<evidence type="ECO:0000256" key="12">
    <source>
        <dbReference type="RuleBase" id="RU000442"/>
    </source>
</evidence>
<keyword evidence="4 12" id="KW-0548">Nucleotidyltransferase</keyword>
<feature type="domain" description="DNA polymerase alpha catalytic subunit N-terminal" evidence="17">
    <location>
        <begin position="37"/>
        <end position="98"/>
    </location>
</feature>
<dbReference type="InterPro" id="IPR006133">
    <property type="entry name" value="DNA-dir_DNA_pol_B_exonuc"/>
</dbReference>
<dbReference type="GO" id="GO:0006273">
    <property type="term" value="P:lagging strand elongation"/>
    <property type="evidence" value="ECO:0007669"/>
    <property type="project" value="TreeGrafter"/>
</dbReference>
<dbReference type="EC" id="2.7.7.7" evidence="12"/>
<protein>
    <recommendedName>
        <fullName evidence="12">DNA polymerase</fullName>
        <ecNumber evidence="12">2.7.7.7</ecNumber>
    </recommendedName>
</protein>
<proteinExistence type="inferred from homology"/>
<keyword evidence="8" id="KW-0862">Zinc</keyword>
<dbReference type="Pfam" id="PF12254">
    <property type="entry name" value="DNA_pol_alpha_N"/>
    <property type="match status" value="1"/>
</dbReference>
<keyword evidence="6" id="KW-0479">Metal-binding</keyword>
<dbReference type="GO" id="GO:0008270">
    <property type="term" value="F:zinc ion binding"/>
    <property type="evidence" value="ECO:0007669"/>
    <property type="project" value="UniProtKB-KW"/>
</dbReference>
<accession>A0A669DVK7</accession>
<dbReference type="Pfam" id="PF00136">
    <property type="entry name" value="DNA_pol_B"/>
    <property type="match status" value="1"/>
</dbReference>
<dbReference type="FunFam" id="1.10.132.60:FF:000006">
    <property type="entry name" value="DNA polymerase"/>
    <property type="match status" value="1"/>
</dbReference>
<dbReference type="FunFam" id="1.10.287.690:FF:000003">
    <property type="entry name" value="DNA polymerase"/>
    <property type="match status" value="1"/>
</dbReference>
<keyword evidence="3 12" id="KW-0808">Transferase</keyword>
<evidence type="ECO:0000256" key="2">
    <source>
        <dbReference type="ARBA" id="ARBA00005755"/>
    </source>
</evidence>
<dbReference type="PRINTS" id="PR00106">
    <property type="entry name" value="DNAPOLB"/>
</dbReference>
<keyword evidence="10 12" id="KW-0238">DNA-binding</keyword>
<evidence type="ECO:0000259" key="16">
    <source>
        <dbReference type="Pfam" id="PF08996"/>
    </source>
</evidence>
<dbReference type="FunFam" id="3.90.1600.10:FF:000022">
    <property type="entry name" value="DNA polymerase"/>
    <property type="match status" value="1"/>
</dbReference>
<dbReference type="SUPFAM" id="SSF53098">
    <property type="entry name" value="Ribonuclease H-like"/>
    <property type="match status" value="1"/>
</dbReference>
<evidence type="ECO:0000256" key="8">
    <source>
        <dbReference type="ARBA" id="ARBA00022833"/>
    </source>
</evidence>
<dbReference type="GO" id="GO:0005658">
    <property type="term" value="C:alpha DNA polymerase:primase complex"/>
    <property type="evidence" value="ECO:0007669"/>
    <property type="project" value="TreeGrafter"/>
</dbReference>
<organism evidence="18 19">
    <name type="scientific">Oreochromis niloticus</name>
    <name type="common">Nile tilapia</name>
    <name type="synonym">Tilapia nilotica</name>
    <dbReference type="NCBI Taxonomy" id="8128"/>
    <lineage>
        <taxon>Eukaryota</taxon>
        <taxon>Metazoa</taxon>
        <taxon>Chordata</taxon>
        <taxon>Craniata</taxon>
        <taxon>Vertebrata</taxon>
        <taxon>Euteleostomi</taxon>
        <taxon>Actinopterygii</taxon>
        <taxon>Neopterygii</taxon>
        <taxon>Teleostei</taxon>
        <taxon>Neoteleostei</taxon>
        <taxon>Acanthomorphata</taxon>
        <taxon>Ovalentaria</taxon>
        <taxon>Cichlomorphae</taxon>
        <taxon>Cichliformes</taxon>
        <taxon>Cichlidae</taxon>
        <taxon>African cichlids</taxon>
        <taxon>Pseudocrenilabrinae</taxon>
        <taxon>Oreochromini</taxon>
        <taxon>Oreochromis</taxon>
    </lineage>
</organism>
<dbReference type="SMART" id="SM00486">
    <property type="entry name" value="POLBc"/>
    <property type="match status" value="1"/>
</dbReference>
<gene>
    <name evidence="18" type="primary">POLA1</name>
    <name evidence="18" type="synonym">pola1</name>
</gene>
<keyword evidence="5 12" id="KW-0235">DNA replication</keyword>
<dbReference type="GO" id="GO:0003688">
    <property type="term" value="F:DNA replication origin binding"/>
    <property type="evidence" value="ECO:0007669"/>
    <property type="project" value="TreeGrafter"/>
</dbReference>
<dbReference type="GO" id="GO:0006272">
    <property type="term" value="P:leading strand elongation"/>
    <property type="evidence" value="ECO:0007669"/>
    <property type="project" value="TreeGrafter"/>
</dbReference>
<dbReference type="InterPro" id="IPR012337">
    <property type="entry name" value="RNaseH-like_sf"/>
</dbReference>
<keyword evidence="9 12" id="KW-0239">DNA-directed DNA polymerase</keyword>
<feature type="domain" description="DNA-directed DNA polymerase family B multifunctional" evidence="14">
    <location>
        <begin position="679"/>
        <end position="1127"/>
    </location>
</feature>
<comment type="catalytic activity">
    <reaction evidence="12">
        <text>DNA(n) + a 2'-deoxyribonucleoside 5'-triphosphate = DNA(n+1) + diphosphate</text>
        <dbReference type="Rhea" id="RHEA:22508"/>
        <dbReference type="Rhea" id="RHEA-COMP:17339"/>
        <dbReference type="Rhea" id="RHEA-COMP:17340"/>
        <dbReference type="ChEBI" id="CHEBI:33019"/>
        <dbReference type="ChEBI" id="CHEBI:61560"/>
        <dbReference type="ChEBI" id="CHEBI:173112"/>
        <dbReference type="EC" id="2.7.7.7"/>
    </reaction>
</comment>
<dbReference type="PANTHER" id="PTHR45861:SF1">
    <property type="entry name" value="DNA POLYMERASE ALPHA CATALYTIC SUBUNIT"/>
    <property type="match status" value="1"/>
</dbReference>
<dbReference type="PROSITE" id="PS00116">
    <property type="entry name" value="DNA_POLYMERASE_B"/>
    <property type="match status" value="1"/>
</dbReference>
<dbReference type="PANTHER" id="PTHR45861">
    <property type="entry name" value="DNA POLYMERASE ALPHA CATALYTIC SUBUNIT"/>
    <property type="match status" value="1"/>
</dbReference>
<sequence length="1361" mass="154606">MAPVSNPDKDMDAPDGGEFWTRSRREKREKVGRKSALEQLKKAKMGEKIKYEVKEFSSVYEEVDEDEYSKMVRERQEDDWIIDDDGTGYVEDGREIFDDDLDDDVVEDKRGGDSKKNVKKSVVAKPNSIKSLFMNSNVKRPAEVSFVNVALKYAPSFQKPALLTPPPVVTLKKKKSVGSPMNPFSIKPQLPKFLAVSLLCSLSRSSRIGSSWGQEEEGGANDAPAEVQVDSSQLPLVEGPDGEQVFRFYWLDAFEDPYNQPGVVYLFGKVWIESAKSHVSCCVSVKNIERTMYLLPREYKTNPRTGEVSNTPVGMMDVYQEFNELSEKFKIMKFKSKKVEKNYAFEIPDVPTQCEYLEVRYSAEFPSLPSDLKGATFSHIFGTNTSRLEHFLLSRKIKGPCWLDIKSPQLMNQPVSWCKVEALSLRSDLISVVKDLPPPPLTVMSISLKTVQNPKTHQNEIVSLAALIHYRFHMDKAPPQPPYQTHFCVISRPADCIFPYDFKEAVRKKNGKVEIASTERTLLGFFLAKMHKIDPDVLVGHDIFGFDLEVLLQRINVCKVPHWSKIGRLRRSNMPKLGGRSAFAEKNATCGRLVCDVEISAKELIRCKSYHLTELTAQVLKTERITVPQEDIKNLYSDSPHLLYLLELTWTDAKLILQIMCELNVLPLALQITNIAGNVMSRTLMGGRSERNEFLLLHAFHEKDYIVPDKPSFKKAQLETAEGEDDVDAGKGKRKKKAAYAGGLVLDPKVGFYDKFVLLLDFNSLYPSIIQEFNICFTTVQREAQNSQKKKEDEPEEIPEIPDPNLEMGILPKEIRKLVERRKQVKGLMKQQDINPDLYLQYDIRQKALKLTANSMYGCLGFSYSRFYAKPLAALVTHKGREILMHTKDMVQKMNLEVIYGDTDSIMINTNSKCLDEVFKLGNKVKAEVNKLYKLLEIDIDGVFKSLLLLKKKKYAALVVEPNGEGRFSVKQELKGLDIVRRDWCDLAKECGNYVIGQILSDQSRDVIVENIQKHLVELGEKVASGDIPLNQYEIHKALTKDPQDYPDKKSLPHVHVALWINSQGGRRVKAGDTISYLICKDGSNLPASQRAYALEQLQKQENLTLDTQYYLAQQIHPVVSRICDPIEGIDGVLVASWLGLDPSQFRAQQQFQREEEADGLLGVPVQLTDEERYKDCERFTFTCPQCGTDNIYDGVFEGAGAKVEPSLMRCCHIPCGGSPADYIVNISNKLVLDIRRHIKRYYAGWLMCEDQACQNRTRRLPIAFSRHGPICPACSRATLRPEYSEKALYNQLCFYRFIFDWEYAVTKVLNPEERSKIIHTQHTCCNKSNSLFFTWPVGGFGLSRPVLESSCVAMSAFTRI</sequence>
<dbReference type="InterPro" id="IPR015088">
    <property type="entry name" value="Znf_DNA-dir_DNA_pol_B_alpha"/>
</dbReference>
<dbReference type="FunFam" id="3.90.1600.10:FF:000023">
    <property type="entry name" value="DNA polymerase"/>
    <property type="match status" value="1"/>
</dbReference>
<dbReference type="NCBIfam" id="TIGR00592">
    <property type="entry name" value="pol2"/>
    <property type="match status" value="1"/>
</dbReference>
<evidence type="ECO:0000313" key="19">
    <source>
        <dbReference type="Proteomes" id="UP000005207"/>
    </source>
</evidence>
<dbReference type="FunFam" id="1.10.3200.20:FF:000001">
    <property type="entry name" value="DNA polymerase"/>
    <property type="match status" value="1"/>
</dbReference>
<dbReference type="SUPFAM" id="SSF56672">
    <property type="entry name" value="DNA/RNA polymerases"/>
    <property type="match status" value="1"/>
</dbReference>
<evidence type="ECO:0000313" key="18">
    <source>
        <dbReference type="Ensembl" id="ENSONIP00000062711.1"/>
    </source>
</evidence>
<reference evidence="18" key="3">
    <citation type="submission" date="2025-09" db="UniProtKB">
        <authorList>
            <consortium name="Ensembl"/>
        </authorList>
    </citation>
    <scope>IDENTIFICATION</scope>
</reference>
<dbReference type="InterPro" id="IPR017964">
    <property type="entry name" value="DNA-dir_DNA_pol_B_CS"/>
</dbReference>
<dbReference type="Proteomes" id="UP000005207">
    <property type="component" value="Linkage group LG9"/>
</dbReference>
<evidence type="ECO:0000256" key="10">
    <source>
        <dbReference type="ARBA" id="ARBA00023125"/>
    </source>
</evidence>
<dbReference type="Pfam" id="PF08996">
    <property type="entry name" value="zf-DNA_Pol"/>
    <property type="match status" value="1"/>
</dbReference>
<dbReference type="FunFam" id="3.30.420.10:FF:000018">
    <property type="entry name" value="DNA polymerase"/>
    <property type="match status" value="1"/>
</dbReference>
<evidence type="ECO:0000256" key="7">
    <source>
        <dbReference type="ARBA" id="ARBA00022771"/>
    </source>
</evidence>
<dbReference type="InterPro" id="IPR036397">
    <property type="entry name" value="RNaseH_sf"/>
</dbReference>
<reference evidence="18" key="2">
    <citation type="submission" date="2025-08" db="UniProtKB">
        <authorList>
            <consortium name="Ensembl"/>
        </authorList>
    </citation>
    <scope>IDENTIFICATION</scope>
</reference>
<dbReference type="Pfam" id="PF03104">
    <property type="entry name" value="DNA_pol_B_exo1"/>
    <property type="match status" value="1"/>
</dbReference>
<keyword evidence="7" id="KW-0863">Zinc-finger</keyword>
<evidence type="ECO:0000256" key="11">
    <source>
        <dbReference type="ARBA" id="ARBA00023242"/>
    </source>
</evidence>
<dbReference type="InterPro" id="IPR023211">
    <property type="entry name" value="DNA_pol_palm_dom_sf"/>
</dbReference>
<evidence type="ECO:0000256" key="9">
    <source>
        <dbReference type="ARBA" id="ARBA00022932"/>
    </source>
</evidence>
<reference evidence="19" key="1">
    <citation type="submission" date="2012-01" db="EMBL/GenBank/DDBJ databases">
        <title>The Genome Sequence of Oreochromis niloticus (Nile Tilapia).</title>
        <authorList>
            <consortium name="Broad Institute Genome Assembly Team"/>
            <consortium name="Broad Institute Sequencing Platform"/>
            <person name="Di Palma F."/>
            <person name="Johnson J."/>
            <person name="Lander E.S."/>
            <person name="Lindblad-Toh K."/>
        </authorList>
    </citation>
    <scope>NUCLEOTIDE SEQUENCE [LARGE SCALE GENOMIC DNA]</scope>
</reference>
<dbReference type="CDD" id="cd05532">
    <property type="entry name" value="POLBc_alpha"/>
    <property type="match status" value="1"/>
</dbReference>
<dbReference type="GO" id="GO:0003697">
    <property type="term" value="F:single-stranded DNA binding"/>
    <property type="evidence" value="ECO:0007669"/>
    <property type="project" value="TreeGrafter"/>
</dbReference>
<evidence type="ECO:0000256" key="1">
    <source>
        <dbReference type="ARBA" id="ARBA00004123"/>
    </source>
</evidence>
<evidence type="ECO:0000256" key="13">
    <source>
        <dbReference type="SAM" id="MobiDB-lite"/>
    </source>
</evidence>
<keyword evidence="11" id="KW-0539">Nucleus</keyword>
<evidence type="ECO:0000256" key="3">
    <source>
        <dbReference type="ARBA" id="ARBA00022679"/>
    </source>
</evidence>
<dbReference type="InterPro" id="IPR042087">
    <property type="entry name" value="DNA_pol_B_thumb"/>
</dbReference>